<dbReference type="InterPro" id="IPR050597">
    <property type="entry name" value="Cytochrome_c_Oxidase_Subunit"/>
</dbReference>
<dbReference type="GO" id="GO:0046872">
    <property type="term" value="F:metal ion binding"/>
    <property type="evidence" value="ECO:0007669"/>
    <property type="project" value="UniProtKB-KW"/>
</dbReference>
<organism evidence="8 9">
    <name type="scientific">Marinobacter salarius</name>
    <dbReference type="NCBI Taxonomy" id="1420917"/>
    <lineage>
        <taxon>Bacteria</taxon>
        <taxon>Pseudomonadati</taxon>
        <taxon>Pseudomonadota</taxon>
        <taxon>Gammaproteobacteria</taxon>
        <taxon>Pseudomonadales</taxon>
        <taxon>Marinobacteraceae</taxon>
        <taxon>Marinobacter</taxon>
    </lineage>
</organism>
<feature type="domain" description="Cytochrome c" evidence="7">
    <location>
        <begin position="44"/>
        <end position="122"/>
    </location>
</feature>
<accession>W5YZE5</accession>
<dbReference type="InterPro" id="IPR009056">
    <property type="entry name" value="Cyt_c-like_dom"/>
</dbReference>
<evidence type="ECO:0000313" key="9">
    <source>
        <dbReference type="Proteomes" id="UP000035081"/>
    </source>
</evidence>
<dbReference type="AlphaFoldDB" id="W5YZE5"/>
<dbReference type="HOGENOM" id="CLU_128253_1_2_6"/>
<dbReference type="Gene3D" id="1.10.760.10">
    <property type="entry name" value="Cytochrome c-like domain"/>
    <property type="match status" value="1"/>
</dbReference>
<evidence type="ECO:0000256" key="3">
    <source>
        <dbReference type="ARBA" id="ARBA00022723"/>
    </source>
</evidence>
<reference evidence="8 9" key="1">
    <citation type="journal article" date="2014" name="Genome Announc.">
        <title>Draft Genome Sequences of Marinobacter similis A3d10T and Marinobacter salarius R9SW1T.</title>
        <authorList>
            <person name="Ivanova E.P."/>
            <person name="Ng H.J."/>
            <person name="Webb H.K."/>
            <person name="Feng G."/>
            <person name="Oshima K."/>
            <person name="Hattori M."/>
            <person name="Ohkuma M."/>
            <person name="Sergeev A.F."/>
            <person name="Mikhailov V.V."/>
            <person name="Crawford R.J."/>
            <person name="Sawabe T."/>
        </authorList>
    </citation>
    <scope>NUCLEOTIDE SEQUENCE [LARGE SCALE GENOMIC DNA]</scope>
    <source>
        <strain evidence="9">A3d10 and R9SW1</strain>
    </source>
</reference>
<protein>
    <submittedName>
        <fullName evidence="8">Cytochrome C</fullName>
    </submittedName>
</protein>
<dbReference type="Pfam" id="PF00034">
    <property type="entry name" value="Cytochrom_C"/>
    <property type="match status" value="1"/>
</dbReference>
<dbReference type="GO" id="GO:0020037">
    <property type="term" value="F:heme binding"/>
    <property type="evidence" value="ECO:0007669"/>
    <property type="project" value="InterPro"/>
</dbReference>
<dbReference type="PANTHER" id="PTHR33751">
    <property type="entry name" value="CBB3-TYPE CYTOCHROME C OXIDASE SUBUNIT FIXP"/>
    <property type="match status" value="1"/>
</dbReference>
<evidence type="ECO:0000256" key="2">
    <source>
        <dbReference type="ARBA" id="ARBA00022617"/>
    </source>
</evidence>
<gene>
    <name evidence="8" type="ORF">AU15_10820</name>
</gene>
<dbReference type="PROSITE" id="PS51007">
    <property type="entry name" value="CYTC"/>
    <property type="match status" value="1"/>
</dbReference>
<keyword evidence="3 6" id="KW-0479">Metal-binding</keyword>
<name>W5YZE5_9GAMM</name>
<evidence type="ECO:0000256" key="5">
    <source>
        <dbReference type="ARBA" id="ARBA00023004"/>
    </source>
</evidence>
<evidence type="ECO:0000256" key="4">
    <source>
        <dbReference type="ARBA" id="ARBA00022982"/>
    </source>
</evidence>
<dbReference type="PANTHER" id="PTHR33751:SF9">
    <property type="entry name" value="CYTOCHROME C4"/>
    <property type="match status" value="1"/>
</dbReference>
<dbReference type="GO" id="GO:0009055">
    <property type="term" value="F:electron transfer activity"/>
    <property type="evidence" value="ECO:0007669"/>
    <property type="project" value="InterPro"/>
</dbReference>
<evidence type="ECO:0000259" key="7">
    <source>
        <dbReference type="PROSITE" id="PS51007"/>
    </source>
</evidence>
<keyword evidence="1" id="KW-0813">Transport</keyword>
<dbReference type="KEGG" id="msr:AU15_10820"/>
<evidence type="ECO:0000256" key="1">
    <source>
        <dbReference type="ARBA" id="ARBA00022448"/>
    </source>
</evidence>
<dbReference type="EMBL" id="CP007152">
    <property type="protein sequence ID" value="AHI31613.1"/>
    <property type="molecule type" value="Genomic_DNA"/>
</dbReference>
<evidence type="ECO:0000313" key="8">
    <source>
        <dbReference type="EMBL" id="AHI31613.1"/>
    </source>
</evidence>
<evidence type="ECO:0000256" key="6">
    <source>
        <dbReference type="PROSITE-ProRule" id="PRU00433"/>
    </source>
</evidence>
<dbReference type="InterPro" id="IPR036909">
    <property type="entry name" value="Cyt_c-like_dom_sf"/>
</dbReference>
<keyword evidence="2 6" id="KW-0349">Heme</keyword>
<keyword evidence="5 6" id="KW-0408">Iron</keyword>
<proteinExistence type="predicted"/>
<sequence length="129" mass="14189">MMPTTGREPPAPWRHHATRKVRATFSTIAVLTSFLAMSPAAQGADPAEGRKLAAQCKTCHGLDGIAKIPIAPNLAGESQMYIEKQLKAFRSGKREHEMMSLVARNLTDQQISDLAAWYQSIEINAKMPE</sequence>
<keyword evidence="4" id="KW-0249">Electron transport</keyword>
<dbReference type="Proteomes" id="UP000035081">
    <property type="component" value="Chromosome"/>
</dbReference>
<dbReference type="SUPFAM" id="SSF46626">
    <property type="entry name" value="Cytochrome c"/>
    <property type="match status" value="1"/>
</dbReference>